<comment type="caution">
    <text evidence="7">The sequence shown here is derived from an EMBL/GenBank/DDBJ whole genome shotgun (WGS) entry which is preliminary data.</text>
</comment>
<dbReference type="InterPro" id="IPR027417">
    <property type="entry name" value="P-loop_NTPase"/>
</dbReference>
<dbReference type="PANTHER" id="PTHR11070">
    <property type="entry name" value="UVRD / RECB / PCRA DNA HELICASE FAMILY MEMBER"/>
    <property type="match status" value="1"/>
</dbReference>
<dbReference type="GO" id="GO:0043138">
    <property type="term" value="F:3'-5' DNA helicase activity"/>
    <property type="evidence" value="ECO:0007669"/>
    <property type="project" value="TreeGrafter"/>
</dbReference>
<dbReference type="GO" id="GO:0000725">
    <property type="term" value="P:recombinational repair"/>
    <property type="evidence" value="ECO:0007669"/>
    <property type="project" value="TreeGrafter"/>
</dbReference>
<dbReference type="Gene3D" id="3.40.50.300">
    <property type="entry name" value="P-loop containing nucleotide triphosphate hydrolases"/>
    <property type="match status" value="3"/>
</dbReference>
<dbReference type="PANTHER" id="PTHR11070:SF17">
    <property type="entry name" value="DNA HELICASE IV"/>
    <property type="match status" value="1"/>
</dbReference>
<dbReference type="Proteomes" id="UP000460287">
    <property type="component" value="Unassembled WGS sequence"/>
</dbReference>
<protein>
    <submittedName>
        <fullName evidence="7">AAA family ATPase</fullName>
    </submittedName>
</protein>
<dbReference type="InterPro" id="IPR027785">
    <property type="entry name" value="UvrD-like_helicase_C"/>
</dbReference>
<dbReference type="InterPro" id="IPR048228">
    <property type="entry name" value="HelD_bacillota"/>
</dbReference>
<dbReference type="RefSeq" id="WP_154529768.1">
    <property type="nucleotide sequence ID" value="NZ_VULX01000001.1"/>
</dbReference>
<evidence type="ECO:0000256" key="5">
    <source>
        <dbReference type="PROSITE-ProRule" id="PRU00560"/>
    </source>
</evidence>
<evidence type="ECO:0000259" key="6">
    <source>
        <dbReference type="PROSITE" id="PS51198"/>
    </source>
</evidence>
<name>A0A7X2T068_9CLOT</name>
<keyword evidence="2 5" id="KW-0378">Hydrolase</keyword>
<dbReference type="NCBIfam" id="NF041464">
    <property type="entry name" value="HelD_BACSU"/>
    <property type="match status" value="1"/>
</dbReference>
<dbReference type="PROSITE" id="PS51198">
    <property type="entry name" value="UVRD_HELICASE_ATP_BIND"/>
    <property type="match status" value="1"/>
</dbReference>
<keyword evidence="1 5" id="KW-0547">Nucleotide-binding</keyword>
<reference evidence="7 8" key="1">
    <citation type="submission" date="2019-08" db="EMBL/GenBank/DDBJ databases">
        <title>In-depth cultivation of the pig gut microbiome towards novel bacterial diversity and tailored functional studies.</title>
        <authorList>
            <person name="Wylensek D."/>
            <person name="Hitch T.C.A."/>
            <person name="Clavel T."/>
        </authorList>
    </citation>
    <scope>NUCLEOTIDE SEQUENCE [LARGE SCALE GENOMIC DNA]</scope>
    <source>
        <strain evidence="7 8">WCA-383-APC-5B</strain>
    </source>
</reference>
<dbReference type="EMBL" id="VULX01000001">
    <property type="protein sequence ID" value="MSR89880.1"/>
    <property type="molecule type" value="Genomic_DNA"/>
</dbReference>
<accession>A0A7X2T068</accession>
<evidence type="ECO:0000256" key="1">
    <source>
        <dbReference type="ARBA" id="ARBA00022741"/>
    </source>
</evidence>
<dbReference type="GO" id="GO:0005524">
    <property type="term" value="F:ATP binding"/>
    <property type="evidence" value="ECO:0007669"/>
    <property type="project" value="UniProtKB-UniRule"/>
</dbReference>
<dbReference type="InterPro" id="IPR000212">
    <property type="entry name" value="DNA_helicase_UvrD/REP"/>
</dbReference>
<dbReference type="GO" id="GO:0003677">
    <property type="term" value="F:DNA binding"/>
    <property type="evidence" value="ECO:0007669"/>
    <property type="project" value="InterPro"/>
</dbReference>
<evidence type="ECO:0000256" key="2">
    <source>
        <dbReference type="ARBA" id="ARBA00022801"/>
    </source>
</evidence>
<feature type="binding site" evidence="5">
    <location>
        <begin position="224"/>
        <end position="231"/>
    </location>
    <ligand>
        <name>ATP</name>
        <dbReference type="ChEBI" id="CHEBI:30616"/>
    </ligand>
</feature>
<organism evidence="7 8">
    <name type="scientific">Inconstantimicrobium porci</name>
    <dbReference type="NCBI Taxonomy" id="2652291"/>
    <lineage>
        <taxon>Bacteria</taxon>
        <taxon>Bacillati</taxon>
        <taxon>Bacillota</taxon>
        <taxon>Clostridia</taxon>
        <taxon>Eubacteriales</taxon>
        <taxon>Clostridiaceae</taxon>
        <taxon>Inconstantimicrobium</taxon>
    </lineage>
</organism>
<keyword evidence="8" id="KW-1185">Reference proteome</keyword>
<feature type="domain" description="UvrD-like helicase ATP-binding" evidence="6">
    <location>
        <begin position="203"/>
        <end position="601"/>
    </location>
</feature>
<dbReference type="InterPro" id="IPR014016">
    <property type="entry name" value="UvrD-like_ATP-bd"/>
</dbReference>
<proteinExistence type="predicted"/>
<sequence length="762" mass="88405">MNKEQSLAFEKEHLREVKEWLKDYISKKMMEQEELENRIAVMKKASKGSYSYELETNEQLYNLVKKNVSKYTESKVQPYFARIDFREYKREKESLYIGKNSLGDVDTGDEKVIDWRSPIADLYYSGTEGKVYYKAPCGVIDGELSLKRKFLFEDGEIKDIFDESINEIIINNLNEEGSELVDEFLKINLEKSSGNKLKDIVATIQKEQNEIIRLDKNTPIIVQGAAGSGKTTVALHRLAYLLYRYKENIGGENILVLAPNSIFLDYISDVLPSLGVEKVMQSTIEEFLLKIMGSKGKIISKDDKLSRLQKADEKERKDIIEECGFKGSLLYKNMIDRYIKILEVQEAKVEDIKIDQWILFKADEIKRLFMNDMSNLSINKRKEEIKRYFSKKLKETVGKTCSKIELFYEFKINKCKKEMEDGPERRKALIAIYDERDGIKKDIVKHSKVVLDDYFNKWLNKDSRDLYRKFLSYEERFGELTDGIVEESLWNNIRENTLKTLDEGLIDADDCAAMAYLKMKVHGLPKMAEIKHIVIDESQDYSPFQLYTASLIASGKSMTIVGDIGQGIYYYRGINDWNDVINGVFEGKCSYKMLTQSYRSTIEIIEFANKVLLKQKADMKPTKPVIRHGMKPQVESYISDDELIEKVNSAADKVLGDGKKSIAIVCRTYDECKKAASVLKKKNSKFKWKLIKENDKSIKDDFIIIPSHLTKGLEFDCVIVYDCSNVNYTESEFDKKLLYVVLTRALHYEFVFYKDKFTKLLE</sequence>
<dbReference type="GO" id="GO:0016787">
    <property type="term" value="F:hydrolase activity"/>
    <property type="evidence" value="ECO:0007669"/>
    <property type="project" value="UniProtKB-UniRule"/>
</dbReference>
<dbReference type="Pfam" id="PF00580">
    <property type="entry name" value="UvrD-helicase"/>
    <property type="match status" value="1"/>
</dbReference>
<evidence type="ECO:0000313" key="8">
    <source>
        <dbReference type="Proteomes" id="UP000460287"/>
    </source>
</evidence>
<gene>
    <name evidence="7" type="ORF">FYJ33_00250</name>
</gene>
<evidence type="ECO:0000256" key="4">
    <source>
        <dbReference type="ARBA" id="ARBA00022840"/>
    </source>
</evidence>
<keyword evidence="4 5" id="KW-0067">ATP-binding</keyword>
<dbReference type="AlphaFoldDB" id="A0A7X2T068"/>
<dbReference type="GO" id="GO:0005829">
    <property type="term" value="C:cytosol"/>
    <property type="evidence" value="ECO:0007669"/>
    <property type="project" value="TreeGrafter"/>
</dbReference>
<evidence type="ECO:0000313" key="7">
    <source>
        <dbReference type="EMBL" id="MSR89880.1"/>
    </source>
</evidence>
<dbReference type="Pfam" id="PF13538">
    <property type="entry name" value="UvrD_C_2"/>
    <property type="match status" value="1"/>
</dbReference>
<evidence type="ECO:0000256" key="3">
    <source>
        <dbReference type="ARBA" id="ARBA00022806"/>
    </source>
</evidence>
<keyword evidence="3 5" id="KW-0347">Helicase</keyword>
<dbReference type="SUPFAM" id="SSF52540">
    <property type="entry name" value="P-loop containing nucleoside triphosphate hydrolases"/>
    <property type="match status" value="1"/>
</dbReference>